<name>A0AAV7MZZ4_PLEWA</name>
<evidence type="ECO:0000313" key="1">
    <source>
        <dbReference type="EMBL" id="KAJ1106513.1"/>
    </source>
</evidence>
<gene>
    <name evidence="1" type="ORF">NDU88_003914</name>
</gene>
<dbReference type="EMBL" id="JANPWB010000013">
    <property type="protein sequence ID" value="KAJ1106513.1"/>
    <property type="molecule type" value="Genomic_DNA"/>
</dbReference>
<comment type="caution">
    <text evidence="1">The sequence shown here is derived from an EMBL/GenBank/DDBJ whole genome shotgun (WGS) entry which is preliminary data.</text>
</comment>
<organism evidence="1 2">
    <name type="scientific">Pleurodeles waltl</name>
    <name type="common">Iberian ribbed newt</name>
    <dbReference type="NCBI Taxonomy" id="8319"/>
    <lineage>
        <taxon>Eukaryota</taxon>
        <taxon>Metazoa</taxon>
        <taxon>Chordata</taxon>
        <taxon>Craniata</taxon>
        <taxon>Vertebrata</taxon>
        <taxon>Euteleostomi</taxon>
        <taxon>Amphibia</taxon>
        <taxon>Batrachia</taxon>
        <taxon>Caudata</taxon>
        <taxon>Salamandroidea</taxon>
        <taxon>Salamandridae</taxon>
        <taxon>Pleurodelinae</taxon>
        <taxon>Pleurodeles</taxon>
    </lineage>
</organism>
<protein>
    <submittedName>
        <fullName evidence="1">Uncharacterized protein</fullName>
    </submittedName>
</protein>
<sequence>MLKTPPCEGGVVVYSRRALTSLYQRGPHRITADWFLWQTANARARVTVCCFLGQDTSQHSGNKRCQGRRGAVRGPLAPGKSTLRPCVENAQTRLLFRVPG</sequence>
<keyword evidence="2" id="KW-1185">Reference proteome</keyword>
<dbReference type="AlphaFoldDB" id="A0AAV7MZZ4"/>
<dbReference type="Proteomes" id="UP001066276">
    <property type="component" value="Chromosome 9"/>
</dbReference>
<reference evidence="1" key="1">
    <citation type="journal article" date="2022" name="bioRxiv">
        <title>Sequencing and chromosome-scale assembly of the giantPleurodeles waltlgenome.</title>
        <authorList>
            <person name="Brown T."/>
            <person name="Elewa A."/>
            <person name="Iarovenko S."/>
            <person name="Subramanian E."/>
            <person name="Araus A.J."/>
            <person name="Petzold A."/>
            <person name="Susuki M."/>
            <person name="Suzuki K.-i.T."/>
            <person name="Hayashi T."/>
            <person name="Toyoda A."/>
            <person name="Oliveira C."/>
            <person name="Osipova E."/>
            <person name="Leigh N.D."/>
            <person name="Simon A."/>
            <person name="Yun M.H."/>
        </authorList>
    </citation>
    <scope>NUCLEOTIDE SEQUENCE</scope>
    <source>
        <strain evidence="1">20211129_DDA</strain>
        <tissue evidence="1">Liver</tissue>
    </source>
</reference>
<accession>A0AAV7MZZ4</accession>
<evidence type="ECO:0000313" key="2">
    <source>
        <dbReference type="Proteomes" id="UP001066276"/>
    </source>
</evidence>
<proteinExistence type="predicted"/>